<dbReference type="Proteomes" id="UP000015453">
    <property type="component" value="Unassembled WGS sequence"/>
</dbReference>
<organism evidence="2 3">
    <name type="scientific">Genlisea aurea</name>
    <dbReference type="NCBI Taxonomy" id="192259"/>
    <lineage>
        <taxon>Eukaryota</taxon>
        <taxon>Viridiplantae</taxon>
        <taxon>Streptophyta</taxon>
        <taxon>Embryophyta</taxon>
        <taxon>Tracheophyta</taxon>
        <taxon>Spermatophyta</taxon>
        <taxon>Magnoliopsida</taxon>
        <taxon>eudicotyledons</taxon>
        <taxon>Gunneridae</taxon>
        <taxon>Pentapetalae</taxon>
        <taxon>asterids</taxon>
        <taxon>lamiids</taxon>
        <taxon>Lamiales</taxon>
        <taxon>Lentibulariaceae</taxon>
        <taxon>Genlisea</taxon>
    </lineage>
</organism>
<dbReference type="InterPro" id="IPR002913">
    <property type="entry name" value="START_lipid-bd_dom"/>
</dbReference>
<dbReference type="CDD" id="cd00177">
    <property type="entry name" value="START"/>
    <property type="match status" value="1"/>
</dbReference>
<dbReference type="InterPro" id="IPR023393">
    <property type="entry name" value="START-like_dom_sf"/>
</dbReference>
<dbReference type="Gene3D" id="3.30.530.20">
    <property type="match status" value="1"/>
</dbReference>
<dbReference type="PANTHER" id="PTHR19308">
    <property type="entry name" value="PHOSPHATIDYLCHOLINE TRANSFER PROTEIN"/>
    <property type="match status" value="1"/>
</dbReference>
<evidence type="ECO:0000313" key="2">
    <source>
        <dbReference type="EMBL" id="EPS61255.1"/>
    </source>
</evidence>
<feature type="domain" description="START" evidence="1">
    <location>
        <begin position="4"/>
        <end position="182"/>
    </location>
</feature>
<keyword evidence="3" id="KW-1185">Reference proteome</keyword>
<evidence type="ECO:0000313" key="3">
    <source>
        <dbReference type="Proteomes" id="UP000015453"/>
    </source>
</evidence>
<comment type="caution">
    <text evidence="2">The sequence shown here is derived from an EMBL/GenBank/DDBJ whole genome shotgun (WGS) entry which is preliminary data.</text>
</comment>
<dbReference type="OrthoDB" id="5403181at2759"/>
<sequence>SISEESLRRYVLHASENCIQELLSAADSASDDWKGSTATKGVEVSNCSSGPVHTFRSRHVMKCVSSIQFDAITTAIDAAKEWGGDLLESNHIKGIEENLCIFSLRFRVKSNPFFRNREFILYQRRETMDDGTMVVAVASLPKQIAAGLHPQQCASRSFVFQSGWVLEKLPEDSCIVTFVTQV</sequence>
<dbReference type="SUPFAM" id="SSF55961">
    <property type="entry name" value="Bet v1-like"/>
    <property type="match status" value="1"/>
</dbReference>
<protein>
    <recommendedName>
        <fullName evidence="1">START domain-containing protein</fullName>
    </recommendedName>
</protein>
<dbReference type="GO" id="GO:0005737">
    <property type="term" value="C:cytoplasm"/>
    <property type="evidence" value="ECO:0007669"/>
    <property type="project" value="UniProtKB-ARBA"/>
</dbReference>
<dbReference type="PANTHER" id="PTHR19308:SF14">
    <property type="entry name" value="START DOMAIN-CONTAINING PROTEIN"/>
    <property type="match status" value="1"/>
</dbReference>
<dbReference type="PROSITE" id="PS50848">
    <property type="entry name" value="START"/>
    <property type="match status" value="1"/>
</dbReference>
<feature type="non-terminal residue" evidence="2">
    <location>
        <position position="182"/>
    </location>
</feature>
<gene>
    <name evidence="2" type="ORF">M569_13544</name>
</gene>
<evidence type="ECO:0000259" key="1">
    <source>
        <dbReference type="PROSITE" id="PS50848"/>
    </source>
</evidence>
<accession>S8C356</accession>
<reference evidence="2 3" key="1">
    <citation type="journal article" date="2013" name="BMC Genomics">
        <title>The miniature genome of a carnivorous plant Genlisea aurea contains a low number of genes and short non-coding sequences.</title>
        <authorList>
            <person name="Leushkin E.V."/>
            <person name="Sutormin R.A."/>
            <person name="Nabieva E.R."/>
            <person name="Penin A.A."/>
            <person name="Kondrashov A.S."/>
            <person name="Logacheva M.D."/>
        </authorList>
    </citation>
    <scope>NUCLEOTIDE SEQUENCE [LARGE SCALE GENOMIC DNA]</scope>
</reference>
<dbReference type="InterPro" id="IPR051213">
    <property type="entry name" value="START_lipid_transfer"/>
</dbReference>
<dbReference type="GO" id="GO:0008289">
    <property type="term" value="F:lipid binding"/>
    <property type="evidence" value="ECO:0007669"/>
    <property type="project" value="InterPro"/>
</dbReference>
<dbReference type="AlphaFoldDB" id="S8C356"/>
<dbReference type="EMBL" id="AUSU01006978">
    <property type="protein sequence ID" value="EPS61255.1"/>
    <property type="molecule type" value="Genomic_DNA"/>
</dbReference>
<name>S8C356_9LAMI</name>
<feature type="non-terminal residue" evidence="2">
    <location>
        <position position="1"/>
    </location>
</feature>
<proteinExistence type="predicted"/>